<keyword evidence="4" id="KW-1185">Reference proteome</keyword>
<dbReference type="AlphaFoldDB" id="A0AAE4CVN1"/>
<evidence type="ECO:0000313" key="3">
    <source>
        <dbReference type="EMBL" id="MDR7327566.1"/>
    </source>
</evidence>
<reference evidence="3 4" key="1">
    <citation type="submission" date="2023-07" db="EMBL/GenBank/DDBJ databases">
        <title>Sequencing the genomes of 1000 actinobacteria strains.</title>
        <authorList>
            <person name="Klenk H.-P."/>
        </authorList>
    </citation>
    <scope>NUCLEOTIDE SEQUENCE [LARGE SCALE GENOMIC DNA]</scope>
    <source>
        <strain evidence="3 4">DSM 44711</strain>
    </source>
</reference>
<dbReference type="GO" id="GO:0004674">
    <property type="term" value="F:protein serine/threonine kinase activity"/>
    <property type="evidence" value="ECO:0007669"/>
    <property type="project" value="UniProtKB-KW"/>
</dbReference>
<evidence type="ECO:0000256" key="1">
    <source>
        <dbReference type="ARBA" id="ARBA00022527"/>
    </source>
</evidence>
<dbReference type="SUPFAM" id="SSF55874">
    <property type="entry name" value="ATPase domain of HSP90 chaperone/DNA topoisomerase II/histidine kinase"/>
    <property type="match status" value="1"/>
</dbReference>
<dbReference type="Pfam" id="PF13581">
    <property type="entry name" value="HATPase_c_2"/>
    <property type="match status" value="1"/>
</dbReference>
<feature type="domain" description="Histidine kinase/HSP90-like ATPase" evidence="2">
    <location>
        <begin position="20"/>
        <end position="132"/>
    </location>
</feature>
<evidence type="ECO:0000313" key="4">
    <source>
        <dbReference type="Proteomes" id="UP001183629"/>
    </source>
</evidence>
<evidence type="ECO:0000259" key="2">
    <source>
        <dbReference type="Pfam" id="PF13581"/>
    </source>
</evidence>
<gene>
    <name evidence="3" type="ORF">J2S44_007816</name>
</gene>
<accession>A0AAE4CVN1</accession>
<comment type="caution">
    <text evidence="3">The sequence shown here is derived from an EMBL/GenBank/DDBJ whole genome shotgun (WGS) entry which is preliminary data.</text>
</comment>
<organism evidence="3 4">
    <name type="scientific">Catenuloplanes niger</name>
    <dbReference type="NCBI Taxonomy" id="587534"/>
    <lineage>
        <taxon>Bacteria</taxon>
        <taxon>Bacillati</taxon>
        <taxon>Actinomycetota</taxon>
        <taxon>Actinomycetes</taxon>
        <taxon>Micromonosporales</taxon>
        <taxon>Micromonosporaceae</taxon>
        <taxon>Catenuloplanes</taxon>
    </lineage>
</organism>
<dbReference type="InterPro" id="IPR003594">
    <property type="entry name" value="HATPase_dom"/>
</dbReference>
<protein>
    <submittedName>
        <fullName evidence="3">Anti-sigma regulatory factor (Ser/Thr protein kinase)</fullName>
    </submittedName>
</protein>
<dbReference type="CDD" id="cd16936">
    <property type="entry name" value="HATPase_RsbW-like"/>
    <property type="match status" value="1"/>
</dbReference>
<dbReference type="PANTHER" id="PTHR35526">
    <property type="entry name" value="ANTI-SIGMA-F FACTOR RSBW-RELATED"/>
    <property type="match status" value="1"/>
</dbReference>
<name>A0AAE4CVN1_9ACTN</name>
<keyword evidence="1" id="KW-0723">Serine/threonine-protein kinase</keyword>
<dbReference type="EMBL" id="JAVDYC010000001">
    <property type="protein sequence ID" value="MDR7327566.1"/>
    <property type="molecule type" value="Genomic_DNA"/>
</dbReference>
<keyword evidence="1" id="KW-0418">Kinase</keyword>
<dbReference type="InterPro" id="IPR050267">
    <property type="entry name" value="Anti-sigma-factor_SerPK"/>
</dbReference>
<dbReference type="Proteomes" id="UP001183629">
    <property type="component" value="Unassembled WGS sequence"/>
</dbReference>
<dbReference type="Gene3D" id="3.30.565.10">
    <property type="entry name" value="Histidine kinase-like ATPase, C-terminal domain"/>
    <property type="match status" value="1"/>
</dbReference>
<dbReference type="RefSeq" id="WP_310424989.1">
    <property type="nucleotide sequence ID" value="NZ_JAVDYC010000001.1"/>
</dbReference>
<dbReference type="InterPro" id="IPR036890">
    <property type="entry name" value="HATPase_C_sf"/>
</dbReference>
<sequence>MSGYRLRLNGGPPGALPVLVTRLATDAGLSTAQGYRLRLAADELVTNAREHGYRGRDGLIEVSGGLRADAAWLRIEDCAPPFDPSAHPLGEPPYAGTGALTGRLGGCGLLLARRSVDALTWEYADGRNRTTLCVRRRRGVGRG</sequence>
<keyword evidence="1" id="KW-0808">Transferase</keyword>
<proteinExistence type="predicted"/>